<keyword evidence="2" id="KW-1185">Reference proteome</keyword>
<reference evidence="3" key="1">
    <citation type="submission" date="2025-08" db="UniProtKB">
        <authorList>
            <consortium name="RefSeq"/>
        </authorList>
    </citation>
    <scope>IDENTIFICATION</scope>
    <source>
        <tissue evidence="3">Liver</tissue>
    </source>
</reference>
<dbReference type="GeneID" id="110343500"/>
<organism evidence="2 3">
    <name type="scientific">Mesocricetus auratus</name>
    <name type="common">Golden hamster</name>
    <dbReference type="NCBI Taxonomy" id="10036"/>
    <lineage>
        <taxon>Eukaryota</taxon>
        <taxon>Metazoa</taxon>
        <taxon>Chordata</taxon>
        <taxon>Craniata</taxon>
        <taxon>Vertebrata</taxon>
        <taxon>Euteleostomi</taxon>
        <taxon>Mammalia</taxon>
        <taxon>Eutheria</taxon>
        <taxon>Euarchontoglires</taxon>
        <taxon>Glires</taxon>
        <taxon>Rodentia</taxon>
        <taxon>Myomorpha</taxon>
        <taxon>Muroidea</taxon>
        <taxon>Cricetidae</taxon>
        <taxon>Cricetinae</taxon>
        <taxon>Mesocricetus</taxon>
    </lineage>
</organism>
<gene>
    <name evidence="3" type="primary">LOC110343500</name>
</gene>
<accession>A0ABM2WLV0</accession>
<proteinExistence type="predicted"/>
<protein>
    <submittedName>
        <fullName evidence="3">Uncharacterized protein LOC110343500</fullName>
    </submittedName>
</protein>
<evidence type="ECO:0000313" key="2">
    <source>
        <dbReference type="Proteomes" id="UP000886700"/>
    </source>
</evidence>
<dbReference type="RefSeq" id="XP_040591779.1">
    <property type="nucleotide sequence ID" value="XM_040735845.1"/>
</dbReference>
<name>A0ABM2WLV0_MESAU</name>
<feature type="compositionally biased region" description="Low complexity" evidence="1">
    <location>
        <begin position="103"/>
        <end position="114"/>
    </location>
</feature>
<feature type="compositionally biased region" description="Low complexity" evidence="1">
    <location>
        <begin position="66"/>
        <end position="77"/>
    </location>
</feature>
<feature type="region of interest" description="Disordered" evidence="1">
    <location>
        <begin position="103"/>
        <end position="172"/>
    </location>
</feature>
<dbReference type="Proteomes" id="UP000886700">
    <property type="component" value="Unplaced"/>
</dbReference>
<feature type="region of interest" description="Disordered" evidence="1">
    <location>
        <begin position="1"/>
        <end position="90"/>
    </location>
</feature>
<evidence type="ECO:0000256" key="1">
    <source>
        <dbReference type="SAM" id="MobiDB-lite"/>
    </source>
</evidence>
<evidence type="ECO:0000313" key="3">
    <source>
        <dbReference type="RefSeq" id="XP_040591779.1"/>
    </source>
</evidence>
<sequence length="302" mass="32646">MTTVVLNPPAPGNRQVGGGGLRNKQDQGTRARWLAGATGGHPPQTRRARRQGTPRPRQTRDASCGAARLHSARLRAAPVTPRPLAAVQGEGERAFCSPTLTSAPRPALRDLPPAGSACPARPSPGGRLGRKAARVPPCARRGTGLDGRPRGSRPTLGGVGCRVRPPRTWPRPRRLPRLGLRSWLRTPGRELARGPERRRRLRPRSGITQWVSEEARGSAWLSRRSPVSLPLNCESAVINTTAEEAPLSFTISGNTDHGFWLQHTSQTSPWPLESAYATDVVMLSSGSTDHRHQPIPLLQLGP</sequence>